<feature type="compositionally biased region" description="Basic and acidic residues" evidence="1">
    <location>
        <begin position="1281"/>
        <end position="1292"/>
    </location>
</feature>
<dbReference type="PROSITE" id="PS51489">
    <property type="entry name" value="BUB1_N"/>
    <property type="match status" value="1"/>
</dbReference>
<feature type="compositionally biased region" description="Low complexity" evidence="1">
    <location>
        <begin position="1530"/>
        <end position="1555"/>
    </location>
</feature>
<evidence type="ECO:0000256" key="1">
    <source>
        <dbReference type="SAM" id="MobiDB-lite"/>
    </source>
</evidence>
<feature type="compositionally biased region" description="Low complexity" evidence="1">
    <location>
        <begin position="1347"/>
        <end position="1365"/>
    </location>
</feature>
<feature type="compositionally biased region" description="Basic and acidic residues" evidence="1">
    <location>
        <begin position="729"/>
        <end position="747"/>
    </location>
</feature>
<sequence length="2446" mass="265871">MRVEDKTCTLGTEKNGSGEREGKDGRGSTAGNQTSTRTHEKENENQSHHENRKGEQKKAVPASLSSSQASSFEDFLRYREDVPKGGLRAMRGTAREQDALQEGEHTLRVTKLFFEGRVEAIAQRLEQARQREKRGSPTGSSPEEDQSSEPVWSIQSEKGDGEEGEKDCPLKVWADYIRWQKNAYPLDQLECDRLIDRAIRQFMHQTAFTDHDLYFQIWLWKVKRTDGQERQIELYERMWRHGIGVGRRKFWEGWTLTLEISQRHHDCLEVYNLGLLSLESRGASRERAELESAQSNFLCRMDDRRRRGGGNRMPSRPPQESYRTRLELLRTPACTPPQDHPGARQQSPCEEGGERERPEEAGGREAKGKKGKQRDFGTGVVLLPPSLKREEEEENKLHGLTSQGGNDEESVGAAGPAEVIIQQPDRRLEVHLVARFACGEDPSVSFEERRERWLFLKTERGNSTHTRRVESRQTEEDFVVMGGQMNDSSSSNRNRSRSSKPPFPLHSTNTEADQDQGQHDDHKEVVLSLFCRGEKEKDGGPGGRDAGDGDRESMEKWTTERRGGRVDSGTKDQQQGDPPESEGLSIPSSASSSGPHPLRSILLRTARQAASASCPSVSSLTPPSVSDTKNFSVFRDDDCLTQSLHKINGDDAPPPPGASLSSLDCPAEHSFSVFLDDPTSSTAAAPFSLSFAHSLLNKQTVKEKEDIDSPLSLARSSQERGLKQAQKQRKGEDEKTDRPQMGRERSSPRFSAPVASFGSQGSNRPPVLPSGSRPLSSVHSLPSSGKGSTCTVRPLAAPPSRPSNHNFEERPQSLSSSHTQKAGFGRERGEERGEERRDANSHTARGGASREMGIHPVGALNETSKAKERFHLQAPSQSVDLPPSFNASSSPSSPSSFSSKNLPEAGLGKGEKGKDSSTQARDHHQQSARNNNCNFDRRQAGGNLERIGMFIGERPVGDRAVLGTGRDRRDSARGGSSSSAVSPLISLLSRRRRGRAGRQDDKGRDSSSGHGGAEEESDEGVEEEDGGDENFHIAEDGPQRGSRGVSGQGGSRDSTGSSRNRDGDGERRSALSELELALPPSPAAASPLAAASPRSSLSRSSFHRIHRRPSLASTNRSSIPPGSNGPPSAVSSRHSVGGGGGRRRGRGGAGESRDLQEVEDVYGGGGENGLEAERRETPEQTPSRGLQIALEAAVISNEGGRFDFDVFRDEPTLPVALTAAHRSGRGGAPAGGGRDADPEGRGGLDQGSRERETVQAGGLERGSSSSMTRTTEGPSYSDQKGGGRDSAVRGSDRTVAGPSGRGVCVRDGKKETKTEEAGADDTPSDCMGNSDLRALSKWSNDGKAKQGSLSSGSVVRLSVVPSRSPDVMSERKGRKCIGPDRDRDRDRDRRKCWVQERERDGEADPEQEQERHGEEAQQVEADLSFDVFVDEQTSCGLQNSFAGRKSEGGGEMKTSDGVLRSSFHHEQRDLEGDGGESSEMAEENDDSQEKNGVSALPPLKRPDDDREGEDPEMCASEGVDTHRAEEEKGSSSSSASSFGGQPDSSSSSLSAASSGWMRTPYLVLVPSSSSSSSSSSRLRQPLETPSETNSRRGPAEAEIGRARGGAKEKKGGKGTKGIWRVQLMPSQHPHPLPPAHRPPRPGLPPPSFCKSEGGGSAAAAASSSSAGPVVAQQEQPSWTVRLVDPFCKQSRRFRERLMYWHLTRRGTLAAAAAEGREREERRGGDEACMDTAKQKARGASSRSASAGNGNPRNADVEEGAEKKKENGTDGMSNRKKGDFSWTLHVERLYHNEIPRPKTLRKFSSVRLDDGRAVSIGRLLGEGAYGRVFSGTLSCTGGGGQRAECKGIAKDGPVALKIQDASVGTCIREAFLSSVLRERWSQDDSRLTGLSGPPLWLLPTELHLTVGEDEASSPSRSVCLPDAVGGVQEAAGGERERRPGTKGGVQQLGEKREKEKEKEKEREWDGLATARSLEDPFGYEEDKVARAFLLLPLCSVPVSLNGRGGGNEEAKEEEERGGLQKERLQDGKGRRKHQQGPPLPRPLLSGSGGGGVPPRFRAGITLNDALQKCYIDRKETVPETLVLFFLFEMTSLLLQLHSSGVIHGDFRPDNVLLVPTAKGAPGWRGPQNLLLPVSLNDQDQDDQEDTEEGGTGTGSRQGQVLWLPHPHPLLDSLDHQTCTVSLSALGAGGGGVGSWGHGDDRVAPLGLAGIDLGRGLDVGPNGPYRGCLFVGDSHWESFLCPAMLEGRPWVHHVDLFALAAITHVLLHGQHLRLERPKAPERPSGAAPNHPVCIEKDKEKRCRGGSLGGWRPRNRPKRYWRWPHWEEFMAETINFSPLSLSGCVSEDDKEAGSGSQILQEEEVAGVSTPGWSSFGSVSSRKDRTGNRSKPEAKSTGVSLVHLLQRRSVSLLERIHRRLLLFFGDDQQMREKLKGDLRDLVERLAADLS</sequence>
<dbReference type="Gene3D" id="1.10.510.10">
    <property type="entry name" value="Transferase(Phosphotransferase) domain 1"/>
    <property type="match status" value="2"/>
</dbReference>
<dbReference type="GO" id="GO:0000776">
    <property type="term" value="C:kinetochore"/>
    <property type="evidence" value="ECO:0007669"/>
    <property type="project" value="UniProtKB-ARBA"/>
</dbReference>
<gene>
    <name evidence="3" type="ORF">Cvel_3348</name>
</gene>
<feature type="compositionally biased region" description="Pro residues" evidence="1">
    <location>
        <begin position="1628"/>
        <end position="1647"/>
    </location>
</feature>
<dbReference type="SMART" id="SM00777">
    <property type="entry name" value="Mad3_BUB1_I"/>
    <property type="match status" value="1"/>
</dbReference>
<feature type="compositionally biased region" description="Low complexity" evidence="1">
    <location>
        <begin position="1657"/>
        <end position="1667"/>
    </location>
</feature>
<feature type="region of interest" description="Disordered" evidence="1">
    <location>
        <begin position="2136"/>
        <end position="2157"/>
    </location>
</feature>
<dbReference type="Pfam" id="PF08311">
    <property type="entry name" value="Mad3_BUB1_I"/>
    <property type="match status" value="1"/>
</dbReference>
<feature type="compositionally biased region" description="Basic and acidic residues" evidence="1">
    <location>
        <begin position="1948"/>
        <end position="1962"/>
    </location>
</feature>
<dbReference type="GO" id="GO:0032991">
    <property type="term" value="C:protein-containing complex"/>
    <property type="evidence" value="ECO:0007669"/>
    <property type="project" value="UniProtKB-ARBA"/>
</dbReference>
<proteinExistence type="predicted"/>
<feature type="compositionally biased region" description="Acidic residues" evidence="1">
    <location>
        <begin position="1014"/>
        <end position="1028"/>
    </location>
</feature>
<feature type="compositionally biased region" description="Low complexity" evidence="1">
    <location>
        <begin position="62"/>
        <end position="71"/>
    </location>
</feature>
<feature type="compositionally biased region" description="Basic and acidic residues" evidence="1">
    <location>
        <begin position="16"/>
        <end position="26"/>
    </location>
</feature>
<feature type="compositionally biased region" description="Basic and acidic residues" evidence="1">
    <location>
        <begin position="1444"/>
        <end position="1454"/>
    </location>
</feature>
<feature type="compositionally biased region" description="Low complexity" evidence="1">
    <location>
        <begin position="1071"/>
        <end position="1100"/>
    </location>
</feature>
<feature type="compositionally biased region" description="Basic and acidic residues" evidence="1">
    <location>
        <begin position="516"/>
        <end position="525"/>
    </location>
</feature>
<feature type="region of interest" description="Disordered" evidence="1">
    <location>
        <begin position="1708"/>
        <end position="1776"/>
    </location>
</feature>
<feature type="compositionally biased region" description="Basic and acidic residues" evidence="1">
    <location>
        <begin position="1029"/>
        <end position="1038"/>
    </location>
</feature>
<feature type="region of interest" description="Disordered" evidence="1">
    <location>
        <begin position="299"/>
        <end position="412"/>
    </location>
</feature>
<dbReference type="PANTHER" id="PTHR14030">
    <property type="entry name" value="MITOTIC CHECKPOINT SERINE/THREONINE-PROTEIN KINASE BUB1"/>
    <property type="match status" value="1"/>
</dbReference>
<feature type="region of interest" description="Disordered" evidence="1">
    <location>
        <begin position="1926"/>
        <end position="1962"/>
    </location>
</feature>
<feature type="compositionally biased region" description="Basic and acidic residues" evidence="1">
    <location>
        <begin position="1377"/>
        <end position="1415"/>
    </location>
</feature>
<feature type="compositionally biased region" description="Polar residues" evidence="1">
    <location>
        <begin position="1262"/>
        <end position="1278"/>
    </location>
</feature>
<dbReference type="InterPro" id="IPR008266">
    <property type="entry name" value="Tyr_kinase_AS"/>
</dbReference>
<feature type="compositionally biased region" description="Basic and acidic residues" evidence="1">
    <location>
        <begin position="909"/>
        <end position="925"/>
    </location>
</feature>
<evidence type="ECO:0000259" key="2">
    <source>
        <dbReference type="PROSITE" id="PS51489"/>
    </source>
</evidence>
<dbReference type="VEuPathDB" id="CryptoDB:Cvel_3348"/>
<feature type="compositionally biased region" description="Basic and acidic residues" evidence="1">
    <location>
        <begin position="157"/>
        <end position="166"/>
    </location>
</feature>
<protein>
    <recommendedName>
        <fullName evidence="2">BUB1 N-terminal domain-containing protein</fullName>
    </recommendedName>
</protein>
<feature type="compositionally biased region" description="Acidic residues" evidence="1">
    <location>
        <begin position="2137"/>
        <end position="2147"/>
    </location>
</feature>
<feature type="domain" description="BUB1 N-terminal" evidence="2">
    <location>
        <begin position="150"/>
        <end position="318"/>
    </location>
</feature>
<feature type="compositionally biased region" description="Low complexity" evidence="1">
    <location>
        <begin position="1117"/>
        <end position="1128"/>
    </location>
</feature>
<feature type="compositionally biased region" description="Low complexity" evidence="1">
    <location>
        <begin position="882"/>
        <end position="899"/>
    </location>
</feature>
<dbReference type="PROSITE" id="PS00109">
    <property type="entry name" value="PROTEIN_KINASE_TYR"/>
    <property type="match status" value="1"/>
</dbReference>
<dbReference type="EMBL" id="CDMZ01000374">
    <property type="protein sequence ID" value="CEM12902.1"/>
    <property type="molecule type" value="Genomic_DNA"/>
</dbReference>
<feature type="compositionally biased region" description="Basic and acidic residues" evidence="1">
    <location>
        <begin position="824"/>
        <end position="840"/>
    </location>
</feature>
<name>A0A0G4FIG2_9ALVE</name>
<feature type="compositionally biased region" description="Basic and acidic residues" evidence="1">
    <location>
        <begin position="1234"/>
        <end position="1253"/>
    </location>
</feature>
<feature type="compositionally biased region" description="Polar residues" evidence="1">
    <location>
        <begin position="2367"/>
        <end position="2376"/>
    </location>
</feature>
<feature type="region of interest" description="Disordered" evidence="1">
    <location>
        <begin position="1217"/>
        <end position="1676"/>
    </location>
</feature>
<feature type="compositionally biased region" description="Basic and acidic residues" evidence="1">
    <location>
        <begin position="1304"/>
        <end position="1316"/>
    </location>
</feature>
<dbReference type="InterPro" id="IPR013212">
    <property type="entry name" value="Mad3/Bub1_I"/>
</dbReference>
<reference evidence="3" key="1">
    <citation type="submission" date="2014-11" db="EMBL/GenBank/DDBJ databases">
        <authorList>
            <person name="Otto D Thomas"/>
            <person name="Naeem Raeece"/>
        </authorList>
    </citation>
    <scope>NUCLEOTIDE SEQUENCE</scope>
</reference>
<feature type="compositionally biased region" description="Basic and acidic residues" evidence="1">
    <location>
        <begin position="1589"/>
        <end position="1611"/>
    </location>
</feature>
<dbReference type="GO" id="GO:0004672">
    <property type="term" value="F:protein kinase activity"/>
    <property type="evidence" value="ECO:0007669"/>
    <property type="project" value="InterPro"/>
</dbReference>
<feature type="compositionally biased region" description="Basic and acidic residues" evidence="1">
    <location>
        <begin position="2377"/>
        <end position="2390"/>
    </location>
</feature>
<evidence type="ECO:0000313" key="3">
    <source>
        <dbReference type="EMBL" id="CEM12902.1"/>
    </source>
</evidence>
<feature type="compositionally biased region" description="Basic and acidic residues" evidence="1">
    <location>
        <begin position="532"/>
        <end position="570"/>
    </location>
</feature>
<feature type="compositionally biased region" description="Low complexity" evidence="1">
    <location>
        <begin position="1737"/>
        <end position="1750"/>
    </location>
</feature>
<feature type="region of interest" description="Disordered" evidence="1">
    <location>
        <begin position="460"/>
        <end position="607"/>
    </location>
</feature>
<feature type="region of interest" description="Disordered" evidence="1">
    <location>
        <begin position="2344"/>
        <end position="2392"/>
    </location>
</feature>
<feature type="compositionally biased region" description="Basic and acidic residues" evidence="1">
    <location>
        <begin position="460"/>
        <end position="475"/>
    </location>
</feature>
<feature type="compositionally biased region" description="Basic and acidic residues" evidence="1">
    <location>
        <begin position="1059"/>
        <end position="1070"/>
    </location>
</feature>
<dbReference type="Gene3D" id="1.25.40.430">
    <property type="match status" value="1"/>
</dbReference>
<feature type="compositionally biased region" description="Polar residues" evidence="1">
    <location>
        <begin position="1431"/>
        <end position="1441"/>
    </location>
</feature>
<feature type="region of interest" description="Disordered" evidence="1">
    <location>
        <begin position="2000"/>
        <end position="2051"/>
    </location>
</feature>
<feature type="compositionally biased region" description="Basic and acidic residues" evidence="1">
    <location>
        <begin position="352"/>
        <end position="368"/>
    </location>
</feature>
<dbReference type="GO" id="GO:0051754">
    <property type="term" value="P:meiotic sister chromatid cohesion, centromeric"/>
    <property type="evidence" value="ECO:0007669"/>
    <property type="project" value="TreeGrafter"/>
</dbReference>
<feature type="compositionally biased region" description="Basic and acidic residues" evidence="1">
    <location>
        <begin position="1519"/>
        <end position="1529"/>
    </location>
</feature>
<feature type="compositionally biased region" description="Low complexity" evidence="1">
    <location>
        <begin position="581"/>
        <end position="600"/>
    </location>
</feature>
<organism evidence="3">
    <name type="scientific">Chromera velia CCMP2878</name>
    <dbReference type="NCBI Taxonomy" id="1169474"/>
    <lineage>
        <taxon>Eukaryota</taxon>
        <taxon>Sar</taxon>
        <taxon>Alveolata</taxon>
        <taxon>Colpodellida</taxon>
        <taxon>Chromeraceae</taxon>
        <taxon>Chromera</taxon>
    </lineage>
</organism>
<feature type="compositionally biased region" description="Low complexity" evidence="1">
    <location>
        <begin position="1567"/>
        <end position="1576"/>
    </location>
</feature>
<feature type="region of interest" description="Disordered" evidence="1">
    <location>
        <begin position="1"/>
        <end position="77"/>
    </location>
</feature>
<feature type="compositionally biased region" description="Basic and acidic residues" evidence="1">
    <location>
        <begin position="2005"/>
        <end position="2027"/>
    </location>
</feature>
<dbReference type="InterPro" id="IPR015661">
    <property type="entry name" value="Bub1/Mad3"/>
</dbReference>
<dbReference type="PANTHER" id="PTHR14030:SF4">
    <property type="entry name" value="BUB1 KINASE, ISOFORM A-RELATED"/>
    <property type="match status" value="1"/>
</dbReference>
<dbReference type="SUPFAM" id="SSF56112">
    <property type="entry name" value="Protein kinase-like (PK-like)"/>
    <property type="match status" value="1"/>
</dbReference>
<accession>A0A0G4FIG2</accession>
<feature type="compositionally biased region" description="Basic and acidic residues" evidence="1">
    <location>
        <begin position="997"/>
        <end position="1007"/>
    </location>
</feature>
<feature type="region of interest" description="Disordered" evidence="1">
    <location>
        <begin position="127"/>
        <end position="166"/>
    </location>
</feature>
<feature type="region of interest" description="Disordered" evidence="1">
    <location>
        <begin position="701"/>
        <end position="1186"/>
    </location>
</feature>
<dbReference type="InterPro" id="IPR011009">
    <property type="entry name" value="Kinase-like_dom_sf"/>
</dbReference>
<feature type="region of interest" description="Disordered" evidence="1">
    <location>
        <begin position="644"/>
        <end position="664"/>
    </location>
</feature>
<dbReference type="GO" id="GO:0007094">
    <property type="term" value="P:mitotic spindle assembly checkpoint signaling"/>
    <property type="evidence" value="ECO:0007669"/>
    <property type="project" value="InterPro"/>
</dbReference>
<feature type="compositionally biased region" description="Polar residues" evidence="1">
    <location>
        <begin position="773"/>
        <end position="791"/>
    </location>
</feature>
<feature type="compositionally biased region" description="Basic and acidic residues" evidence="1">
    <location>
        <begin position="1714"/>
        <end position="1725"/>
    </location>
</feature>
<feature type="compositionally biased region" description="Basic and acidic residues" evidence="1">
    <location>
        <begin position="37"/>
        <end position="58"/>
    </location>
</feature>
<feature type="compositionally biased region" description="Acidic residues" evidence="1">
    <location>
        <begin position="1472"/>
        <end position="1486"/>
    </location>
</feature>